<evidence type="ECO:0000259" key="12">
    <source>
        <dbReference type="PROSITE" id="PS50929"/>
    </source>
</evidence>
<dbReference type="CDD" id="cd03250">
    <property type="entry name" value="ABCC_MRP_domain1"/>
    <property type="match status" value="1"/>
</dbReference>
<dbReference type="Pfam" id="PF00664">
    <property type="entry name" value="ABC_membrane"/>
    <property type="match status" value="2"/>
</dbReference>
<dbReference type="SUPFAM" id="SSF90123">
    <property type="entry name" value="ABC transporter transmembrane region"/>
    <property type="match status" value="2"/>
</dbReference>
<feature type="transmembrane region" description="Helical" evidence="10">
    <location>
        <begin position="15"/>
        <end position="32"/>
    </location>
</feature>
<evidence type="ECO:0000256" key="3">
    <source>
        <dbReference type="ARBA" id="ARBA00022692"/>
    </source>
</evidence>
<dbReference type="InterPro" id="IPR050173">
    <property type="entry name" value="ABC_transporter_C-like"/>
</dbReference>
<protein>
    <recommendedName>
        <fullName evidence="15">ABC transporter domain-containing protein</fullName>
    </recommendedName>
</protein>
<dbReference type="SMART" id="SM00382">
    <property type="entry name" value="AAA"/>
    <property type="match status" value="1"/>
</dbReference>
<keyword evidence="6" id="KW-0067">ATP-binding</keyword>
<evidence type="ECO:0000256" key="1">
    <source>
        <dbReference type="ARBA" id="ARBA00004128"/>
    </source>
</evidence>
<evidence type="ECO:0000256" key="6">
    <source>
        <dbReference type="ARBA" id="ARBA00022840"/>
    </source>
</evidence>
<feature type="region of interest" description="Disordered" evidence="9">
    <location>
        <begin position="461"/>
        <end position="499"/>
    </location>
</feature>
<feature type="region of interest" description="Disordered" evidence="9">
    <location>
        <begin position="634"/>
        <end position="683"/>
    </location>
</feature>
<keyword evidence="4" id="KW-0677">Repeat</keyword>
<keyword evidence="5" id="KW-0547">Nucleotide-binding</keyword>
<dbReference type="PROSITE" id="PS50929">
    <property type="entry name" value="ABC_TM1F"/>
    <property type="match status" value="2"/>
</dbReference>
<organism evidence="13 14">
    <name type="scientific">Pomacea canaliculata</name>
    <name type="common">Golden apple snail</name>
    <dbReference type="NCBI Taxonomy" id="400727"/>
    <lineage>
        <taxon>Eukaryota</taxon>
        <taxon>Metazoa</taxon>
        <taxon>Spiralia</taxon>
        <taxon>Lophotrochozoa</taxon>
        <taxon>Mollusca</taxon>
        <taxon>Gastropoda</taxon>
        <taxon>Caenogastropoda</taxon>
        <taxon>Architaenioglossa</taxon>
        <taxon>Ampullarioidea</taxon>
        <taxon>Ampullariidae</taxon>
        <taxon>Pomacea</taxon>
    </lineage>
</organism>
<evidence type="ECO:0000256" key="5">
    <source>
        <dbReference type="ARBA" id="ARBA00022741"/>
    </source>
</evidence>
<name>A0A2T7P2G4_POMCA</name>
<dbReference type="FunFam" id="3.40.50.300:FF:000293">
    <property type="entry name" value="ATP binding cassette subfamily C member 1"/>
    <property type="match status" value="1"/>
</dbReference>
<dbReference type="PANTHER" id="PTHR24223">
    <property type="entry name" value="ATP-BINDING CASSETTE SUB-FAMILY C"/>
    <property type="match status" value="1"/>
</dbReference>
<evidence type="ECO:0008006" key="15">
    <source>
        <dbReference type="Google" id="ProtNLM"/>
    </source>
</evidence>
<dbReference type="Pfam" id="PF00005">
    <property type="entry name" value="ABC_tran"/>
    <property type="match status" value="1"/>
</dbReference>
<dbReference type="InterPro" id="IPR036640">
    <property type="entry name" value="ABC1_TM_sf"/>
</dbReference>
<proteinExistence type="predicted"/>
<dbReference type="Gene3D" id="1.20.1560.10">
    <property type="entry name" value="ABC transporter type 1, transmembrane domain"/>
    <property type="match status" value="2"/>
</dbReference>
<feature type="compositionally biased region" description="Polar residues" evidence="9">
    <location>
        <begin position="480"/>
        <end position="490"/>
    </location>
</feature>
<dbReference type="STRING" id="400727.A0A2T7P2G4"/>
<keyword evidence="7 10" id="KW-1133">Transmembrane helix</keyword>
<keyword evidence="2" id="KW-0813">Transport</keyword>
<dbReference type="SUPFAM" id="SSF52540">
    <property type="entry name" value="P-loop containing nucleoside triphosphate hydrolases"/>
    <property type="match status" value="1"/>
</dbReference>
<reference evidence="13 14" key="1">
    <citation type="submission" date="2018-04" db="EMBL/GenBank/DDBJ databases">
        <title>The genome of golden apple snail Pomacea canaliculata provides insight into stress tolerance and invasive adaptation.</title>
        <authorList>
            <person name="Liu C."/>
            <person name="Liu B."/>
            <person name="Ren Y."/>
            <person name="Zhang Y."/>
            <person name="Wang H."/>
            <person name="Li S."/>
            <person name="Jiang F."/>
            <person name="Yin L."/>
            <person name="Zhang G."/>
            <person name="Qian W."/>
            <person name="Fan W."/>
        </authorList>
    </citation>
    <scope>NUCLEOTIDE SEQUENCE [LARGE SCALE GENOMIC DNA]</scope>
    <source>
        <strain evidence="13">SZHN2017</strain>
        <tissue evidence="13">Muscle</tissue>
    </source>
</reference>
<dbReference type="GO" id="GO:0005524">
    <property type="term" value="F:ATP binding"/>
    <property type="evidence" value="ECO:0007669"/>
    <property type="project" value="UniProtKB-KW"/>
</dbReference>
<evidence type="ECO:0000256" key="2">
    <source>
        <dbReference type="ARBA" id="ARBA00022448"/>
    </source>
</evidence>
<evidence type="ECO:0000259" key="11">
    <source>
        <dbReference type="PROSITE" id="PS50893"/>
    </source>
</evidence>
<evidence type="ECO:0000256" key="9">
    <source>
        <dbReference type="SAM" id="MobiDB-lite"/>
    </source>
</evidence>
<dbReference type="InterPro" id="IPR027417">
    <property type="entry name" value="P-loop_NTPase"/>
</dbReference>
<dbReference type="InterPro" id="IPR017871">
    <property type="entry name" value="ABC_transporter-like_CS"/>
</dbReference>
<dbReference type="Proteomes" id="UP000245119">
    <property type="component" value="Linkage Group LG7"/>
</dbReference>
<dbReference type="AlphaFoldDB" id="A0A2T7P2G4"/>
<dbReference type="GO" id="GO:0016020">
    <property type="term" value="C:membrane"/>
    <property type="evidence" value="ECO:0007669"/>
    <property type="project" value="UniProtKB-SubCell"/>
</dbReference>
<keyword evidence="3 10" id="KW-0812">Transmembrane</keyword>
<evidence type="ECO:0000313" key="13">
    <source>
        <dbReference type="EMBL" id="PVD27617.1"/>
    </source>
</evidence>
<dbReference type="InterPro" id="IPR011527">
    <property type="entry name" value="ABC1_TM_dom"/>
</dbReference>
<feature type="domain" description="ABC transmembrane type-1" evidence="12">
    <location>
        <begin position="536"/>
        <end position="580"/>
    </location>
</feature>
<evidence type="ECO:0000256" key="8">
    <source>
        <dbReference type="ARBA" id="ARBA00023136"/>
    </source>
</evidence>
<dbReference type="OrthoDB" id="6500128at2759"/>
<dbReference type="PROSITE" id="PS00211">
    <property type="entry name" value="ABC_TRANSPORTER_1"/>
    <property type="match status" value="1"/>
</dbReference>
<comment type="subcellular location">
    <subcellularLocation>
        <location evidence="1">Vacuole membrane</location>
        <topology evidence="1">Multi-pass membrane protein</topology>
    </subcellularLocation>
</comment>
<dbReference type="PANTHER" id="PTHR24223:SF443">
    <property type="entry name" value="MULTIDRUG-RESISTANCE LIKE PROTEIN 1, ISOFORM I"/>
    <property type="match status" value="1"/>
</dbReference>
<dbReference type="PROSITE" id="PS50893">
    <property type="entry name" value="ABC_TRANSPORTER_2"/>
    <property type="match status" value="1"/>
</dbReference>
<keyword evidence="14" id="KW-1185">Reference proteome</keyword>
<gene>
    <name evidence="13" type="ORF">C0Q70_12783</name>
</gene>
<evidence type="ECO:0000256" key="7">
    <source>
        <dbReference type="ARBA" id="ARBA00022989"/>
    </source>
</evidence>
<dbReference type="InterPro" id="IPR003593">
    <property type="entry name" value="AAA+_ATPase"/>
</dbReference>
<evidence type="ECO:0000256" key="4">
    <source>
        <dbReference type="ARBA" id="ARBA00022737"/>
    </source>
</evidence>
<evidence type="ECO:0000256" key="10">
    <source>
        <dbReference type="SAM" id="Phobius"/>
    </source>
</evidence>
<feature type="transmembrane region" description="Helical" evidence="10">
    <location>
        <begin position="140"/>
        <end position="164"/>
    </location>
</feature>
<feature type="domain" description="ABC transmembrane type-1" evidence="12">
    <location>
        <begin position="105"/>
        <end position="201"/>
    </location>
</feature>
<sequence>MIEEVSSTNANDDQLWSASFLLEVLLFLVQMLKSLLFDRNFWSSQVAGMQLKTILTSVIYKKVLTMNSAAQRLATSGEIINLISVDCQRIQTIMGFLPYALTTPLQVLKLYAWEPSFEKMITDLRNEETRVLLRIAHLNVLMGVCWNFAPYLVTLATFTVFVMVSPDNHLDARRGFVTLALYNMLKLPLTGLSSIMSLVIESMVSVQRINKFLCCEDLDTTSVTRDVDAVNAISVRNGTFTRGSSDEPVLKNIDINIGVGSLVAVVGHVGSGKSSLISSLLGETKKISGEVTIKSSVAYVPQQAWIQNATLRDNVLFGKLFNEKRYQQVLRACALEPDLEILPAGDMTEIGEQGINLSGGQKQRVSLARAVYSDSDIYLLDDPLSAVDSHVGKHIFTEVIGPNGLLRHKTRVLVTHGIHWLPMVDEIIVLSDNSISEKGSYDILMSHDGPFARFLKLHLQQREESEEEEDPERSLDEKSMSSSLIQSTKMESGKRHLEDEKLREGNGQLVQGETIEKGNPHAGPGPLFAVGSNGCASKNLHSRLLASVLRSPMVFFDTTPVGRIVNRLSRDMETIDNNLPKSFCDFLYIWDAAPCHHYRYRHLHTSLHHHNHSCPHLVLLSAELLLSDVPAAEEDGVGHSQPHLRPLQRDHQRRRHHPRLPSSRPLHRGDKTTGGQKPVLVLR</sequence>
<dbReference type="GO" id="GO:0016887">
    <property type="term" value="F:ATP hydrolysis activity"/>
    <property type="evidence" value="ECO:0007669"/>
    <property type="project" value="InterPro"/>
</dbReference>
<feature type="domain" description="ABC transporter" evidence="11">
    <location>
        <begin position="235"/>
        <end position="457"/>
    </location>
</feature>
<dbReference type="GO" id="GO:0140359">
    <property type="term" value="F:ABC-type transporter activity"/>
    <property type="evidence" value="ECO:0007669"/>
    <property type="project" value="InterPro"/>
</dbReference>
<comment type="caution">
    <text evidence="13">The sequence shown here is derived from an EMBL/GenBank/DDBJ whole genome shotgun (WGS) entry which is preliminary data.</text>
</comment>
<dbReference type="InterPro" id="IPR003439">
    <property type="entry name" value="ABC_transporter-like_ATP-bd"/>
</dbReference>
<dbReference type="Gene3D" id="3.40.50.300">
    <property type="entry name" value="P-loop containing nucleotide triphosphate hydrolases"/>
    <property type="match status" value="1"/>
</dbReference>
<dbReference type="EMBL" id="PZQS01000007">
    <property type="protein sequence ID" value="PVD27617.1"/>
    <property type="molecule type" value="Genomic_DNA"/>
</dbReference>
<evidence type="ECO:0000313" key="14">
    <source>
        <dbReference type="Proteomes" id="UP000245119"/>
    </source>
</evidence>
<keyword evidence="8 10" id="KW-0472">Membrane</keyword>
<accession>A0A2T7P2G4</accession>